<feature type="coiled-coil region" evidence="1">
    <location>
        <begin position="6"/>
        <end position="43"/>
    </location>
</feature>
<accession>A0A4V3DQ45</accession>
<evidence type="ECO:0000256" key="1">
    <source>
        <dbReference type="SAM" id="Coils"/>
    </source>
</evidence>
<feature type="coiled-coil region" evidence="1">
    <location>
        <begin position="68"/>
        <end position="99"/>
    </location>
</feature>
<dbReference type="Proteomes" id="UP000295558">
    <property type="component" value="Unassembled WGS sequence"/>
</dbReference>
<evidence type="ECO:0000313" key="3">
    <source>
        <dbReference type="Proteomes" id="UP000295558"/>
    </source>
</evidence>
<keyword evidence="1" id="KW-0175">Coiled coil</keyword>
<dbReference type="STRING" id="1265846.PROCOU_05918"/>
<dbReference type="EMBL" id="SNZK01000002">
    <property type="protein sequence ID" value="TDR54816.1"/>
    <property type="molecule type" value="Genomic_DNA"/>
</dbReference>
<keyword evidence="3" id="KW-1185">Reference proteome</keyword>
<gene>
    <name evidence="2" type="ORF">DFP96_102411</name>
</gene>
<name>A0A4V3DQ45_9LIST</name>
<proteinExistence type="predicted"/>
<reference evidence="2 3" key="1">
    <citation type="submission" date="2019-03" db="EMBL/GenBank/DDBJ databases">
        <title>Genomic Encyclopedia of Type Strains, Phase III (KMG-III): the genomes of soil and plant-associated and newly described type strains.</title>
        <authorList>
            <person name="Whitman W."/>
        </authorList>
    </citation>
    <scope>NUCLEOTIDE SEQUENCE [LARGE SCALE GENOMIC DNA]</scope>
    <source>
        <strain evidence="2 3">CECT 7972</strain>
    </source>
</reference>
<dbReference type="RefSeq" id="WP_149023617.1">
    <property type="nucleotide sequence ID" value="NZ_SNZK01000002.1"/>
</dbReference>
<sequence>MMEKEKALLEQQLMTVTNKRRKLEDIQIELVELNRQKARILTSYSDAWQGNLADNTISRLEDDMELEWRETRKNVNALEDNLIEEKRQIRMKLDQLKEKNTDVQN</sequence>
<organism evidence="2 3">
    <name type="scientific">Listeria rocourtiae</name>
    <dbReference type="NCBI Taxonomy" id="647910"/>
    <lineage>
        <taxon>Bacteria</taxon>
        <taxon>Bacillati</taxon>
        <taxon>Bacillota</taxon>
        <taxon>Bacilli</taxon>
        <taxon>Bacillales</taxon>
        <taxon>Listeriaceae</taxon>
        <taxon>Listeria</taxon>
    </lineage>
</organism>
<dbReference type="AlphaFoldDB" id="A0A4V3DQ45"/>
<evidence type="ECO:0000313" key="2">
    <source>
        <dbReference type="EMBL" id="TDR54816.1"/>
    </source>
</evidence>
<comment type="caution">
    <text evidence="2">The sequence shown here is derived from an EMBL/GenBank/DDBJ whole genome shotgun (WGS) entry which is preliminary data.</text>
</comment>
<protein>
    <submittedName>
        <fullName evidence="2">Uncharacterized protein</fullName>
    </submittedName>
</protein>